<evidence type="ECO:0000256" key="2">
    <source>
        <dbReference type="ARBA" id="ARBA00022692"/>
    </source>
</evidence>
<name>A0A3D8Q9G8_9HELO</name>
<proteinExistence type="predicted"/>
<evidence type="ECO:0000256" key="5">
    <source>
        <dbReference type="SAM" id="MobiDB-lite"/>
    </source>
</evidence>
<feature type="transmembrane region" description="Helical" evidence="6">
    <location>
        <begin position="405"/>
        <end position="426"/>
    </location>
</feature>
<feature type="transmembrane region" description="Helical" evidence="6">
    <location>
        <begin position="208"/>
        <end position="230"/>
    </location>
</feature>
<reference evidence="8 9" key="1">
    <citation type="journal article" date="2018" name="IMA Fungus">
        <title>IMA Genome-F 9: Draft genome sequence of Annulohypoxylon stygium, Aspergillus mulundensis, Berkeleyomyces basicola (syn. Thielaviopsis basicola), Ceratocystis smalleyi, two Cercospora beticola strains, Coleophoma cylindrospora, Fusarium fracticaudum, Phialophora cf. hyalina, and Morchella septimelata.</title>
        <authorList>
            <person name="Wingfield B.D."/>
            <person name="Bills G.F."/>
            <person name="Dong Y."/>
            <person name="Huang W."/>
            <person name="Nel W.J."/>
            <person name="Swalarsk-Parry B.S."/>
            <person name="Vaghefi N."/>
            <person name="Wilken P.M."/>
            <person name="An Z."/>
            <person name="de Beer Z.W."/>
            <person name="De Vos L."/>
            <person name="Chen L."/>
            <person name="Duong T.A."/>
            <person name="Gao Y."/>
            <person name="Hammerbacher A."/>
            <person name="Kikkert J.R."/>
            <person name="Li Y."/>
            <person name="Li H."/>
            <person name="Li K."/>
            <person name="Li Q."/>
            <person name="Liu X."/>
            <person name="Ma X."/>
            <person name="Naidoo K."/>
            <person name="Pethybridge S.J."/>
            <person name="Sun J."/>
            <person name="Steenkamp E.T."/>
            <person name="van der Nest M.A."/>
            <person name="van Wyk S."/>
            <person name="Wingfield M.J."/>
            <person name="Xiong C."/>
            <person name="Yue Q."/>
            <person name="Zhang X."/>
        </authorList>
    </citation>
    <scope>NUCLEOTIDE SEQUENCE [LARGE SCALE GENOMIC DNA]</scope>
    <source>
        <strain evidence="8 9">BP5796</strain>
    </source>
</reference>
<comment type="subcellular location">
    <subcellularLocation>
        <location evidence="1">Membrane</location>
        <topology evidence="1">Multi-pass membrane protein</topology>
    </subcellularLocation>
</comment>
<dbReference type="Proteomes" id="UP000256328">
    <property type="component" value="Unassembled WGS sequence"/>
</dbReference>
<feature type="transmembrane region" description="Helical" evidence="6">
    <location>
        <begin position="183"/>
        <end position="202"/>
    </location>
</feature>
<feature type="transmembrane region" description="Helical" evidence="6">
    <location>
        <begin position="54"/>
        <end position="76"/>
    </location>
</feature>
<dbReference type="GO" id="GO:0022857">
    <property type="term" value="F:transmembrane transporter activity"/>
    <property type="evidence" value="ECO:0007669"/>
    <property type="project" value="InterPro"/>
</dbReference>
<dbReference type="AlphaFoldDB" id="A0A3D8Q9G8"/>
<dbReference type="InterPro" id="IPR036259">
    <property type="entry name" value="MFS_trans_sf"/>
</dbReference>
<evidence type="ECO:0000259" key="7">
    <source>
        <dbReference type="PROSITE" id="PS50850"/>
    </source>
</evidence>
<dbReference type="EMBL" id="PDLN01000021">
    <property type="protein sequence ID" value="RDW58307.1"/>
    <property type="molecule type" value="Genomic_DNA"/>
</dbReference>
<feature type="transmembrane region" description="Helical" evidence="6">
    <location>
        <begin position="316"/>
        <end position="342"/>
    </location>
</feature>
<evidence type="ECO:0000256" key="4">
    <source>
        <dbReference type="ARBA" id="ARBA00023136"/>
    </source>
</evidence>
<dbReference type="GO" id="GO:0005886">
    <property type="term" value="C:plasma membrane"/>
    <property type="evidence" value="ECO:0007669"/>
    <property type="project" value="TreeGrafter"/>
</dbReference>
<dbReference type="Gene3D" id="1.20.1250.20">
    <property type="entry name" value="MFS general substrate transporter like domains"/>
    <property type="match status" value="1"/>
</dbReference>
<keyword evidence="4 6" id="KW-0472">Membrane</keyword>
<sequence length="546" mass="60011">MMEGGLNTPATADDDSQLAPGTIVFGEVSDSTQPKPTPSDNPNDPLNWSSKRKIVNYAIISFYALMVFSVLSVGPILWVNFMIDLGMTTQELNNQFAANSAGLSVGCVIFIPFALKYGRRPVYITSTLITFGMSIWQAKMKTYGEMVASQLIMGLSTAVSETLVQMTVTDMFFVHERATMNGIYLLMVSIGSFLAPVAAGYIDAAQGWRWVFWWCVIFIGINSILFIFFYEETKFAYHQTIVGSPTPTTSADKTETSKSKSDSSLPEEAMDNSTNGDSGGHINYAIPMNSYRQRLAFSTPTAGSSKTFFRHIYQPFIVLFSFPIVAYVALQYGSTLTWFSILMTMQPTYFGVAPYNFNSTQIGLLSLPPFIGSILGSIYGGPLNDWSIMFFARRNKGIYEPEMRLYLTLLPSLLAPIGLFVYGYGVENGAPWIVPCIGSAFFGFSMIAAGDNALTYLSDSYAEILGDALVAVAFVRNILATIVVFVLTPWITNLGLHNFVTSMGCLSLGINLLVVPMIIYGKRSRIACAGSYAKMQSLQFDPRGIM</sequence>
<keyword evidence="3 6" id="KW-1133">Transmembrane helix</keyword>
<evidence type="ECO:0000256" key="1">
    <source>
        <dbReference type="ARBA" id="ARBA00004141"/>
    </source>
</evidence>
<feature type="region of interest" description="Disordered" evidence="5">
    <location>
        <begin position="245"/>
        <end position="278"/>
    </location>
</feature>
<dbReference type="InterPro" id="IPR011701">
    <property type="entry name" value="MFS"/>
</dbReference>
<feature type="compositionally biased region" description="Basic and acidic residues" evidence="5">
    <location>
        <begin position="252"/>
        <end position="261"/>
    </location>
</feature>
<dbReference type="Pfam" id="PF07690">
    <property type="entry name" value="MFS_1"/>
    <property type="match status" value="1"/>
</dbReference>
<feature type="transmembrane region" description="Helical" evidence="6">
    <location>
        <begin position="432"/>
        <end position="457"/>
    </location>
</feature>
<gene>
    <name evidence="8" type="ORF">BP5796_12237</name>
</gene>
<keyword evidence="9" id="KW-1185">Reference proteome</keyword>
<dbReference type="OrthoDB" id="5215911at2759"/>
<evidence type="ECO:0000256" key="3">
    <source>
        <dbReference type="ARBA" id="ARBA00022989"/>
    </source>
</evidence>
<feature type="domain" description="Major facilitator superfamily (MFS) profile" evidence="7">
    <location>
        <begin position="53"/>
        <end position="519"/>
    </location>
</feature>
<protein>
    <recommendedName>
        <fullName evidence="7">Major facilitator superfamily (MFS) profile domain-containing protein</fullName>
    </recommendedName>
</protein>
<evidence type="ECO:0000313" key="9">
    <source>
        <dbReference type="Proteomes" id="UP000256328"/>
    </source>
</evidence>
<accession>A0A3D8Q9G8</accession>
<dbReference type="InterPro" id="IPR020846">
    <property type="entry name" value="MFS_dom"/>
</dbReference>
<comment type="caution">
    <text evidence="8">The sequence shown here is derived from an EMBL/GenBank/DDBJ whole genome shotgun (WGS) entry which is preliminary data.</text>
</comment>
<dbReference type="SUPFAM" id="SSF103473">
    <property type="entry name" value="MFS general substrate transporter"/>
    <property type="match status" value="1"/>
</dbReference>
<keyword evidence="2 6" id="KW-0812">Transmembrane</keyword>
<feature type="transmembrane region" description="Helical" evidence="6">
    <location>
        <begin position="96"/>
        <end position="115"/>
    </location>
</feature>
<dbReference type="PANTHER" id="PTHR23502">
    <property type="entry name" value="MAJOR FACILITATOR SUPERFAMILY"/>
    <property type="match status" value="1"/>
</dbReference>
<feature type="transmembrane region" description="Helical" evidence="6">
    <location>
        <begin position="499"/>
        <end position="520"/>
    </location>
</feature>
<feature type="transmembrane region" description="Helical" evidence="6">
    <location>
        <begin position="464"/>
        <end position="487"/>
    </location>
</feature>
<evidence type="ECO:0000313" key="8">
    <source>
        <dbReference type="EMBL" id="RDW58307.1"/>
    </source>
</evidence>
<feature type="transmembrane region" description="Helical" evidence="6">
    <location>
        <begin position="362"/>
        <end position="384"/>
    </location>
</feature>
<organism evidence="8 9">
    <name type="scientific">Coleophoma crateriformis</name>
    <dbReference type="NCBI Taxonomy" id="565419"/>
    <lineage>
        <taxon>Eukaryota</taxon>
        <taxon>Fungi</taxon>
        <taxon>Dikarya</taxon>
        <taxon>Ascomycota</taxon>
        <taxon>Pezizomycotina</taxon>
        <taxon>Leotiomycetes</taxon>
        <taxon>Helotiales</taxon>
        <taxon>Dermateaceae</taxon>
        <taxon>Coleophoma</taxon>
    </lineage>
</organism>
<evidence type="ECO:0000256" key="6">
    <source>
        <dbReference type="SAM" id="Phobius"/>
    </source>
</evidence>
<dbReference type="PANTHER" id="PTHR23502:SF50">
    <property type="entry name" value="TRANSPORTER, PUTATIVE (AFU_ORTHOLOGUE AFUA_5G00430)-RELATED"/>
    <property type="match status" value="1"/>
</dbReference>
<dbReference type="PROSITE" id="PS50850">
    <property type="entry name" value="MFS"/>
    <property type="match status" value="1"/>
</dbReference>